<evidence type="ECO:0000256" key="10">
    <source>
        <dbReference type="ARBA" id="ARBA00022840"/>
    </source>
</evidence>
<evidence type="ECO:0000256" key="4">
    <source>
        <dbReference type="ARBA" id="ARBA00022490"/>
    </source>
</evidence>
<gene>
    <name evidence="14" type="ORF">STAS_18699</name>
</gene>
<sequence>MVAAYAAVISLMHTIDQTLRHDHHLNCLERQRLETLQEIVSFLLEFLLGGINGEEGFDNQIADAASAAEDAIESHFVDRTLAGSTGQLDDDDGSIFFHQGLEKIIKDLNFITKEAIKMKDKIKYGIKETLPRNSTPASSSRSFLDDGNKMVGFDGELIQILEILAGTQPARQIVPIVGMGGIGKTTLAKNVYDHPLIVQHFDTRAWATVSQEYNLRDILLRILFCQRKQGPNEDLIDFCAKMGGKSKEDLGLQLHKSLSGRRYLIVMDDLWSTDVWDRIKMFFPDNNSRSRIVVTTRLSSVGTYVSSSSFHMKLLNLENSWDLLCDKVFGRELCPLELEQIGKKIVENCKGLPLSIVVTAGLLARTDKSLEYWGHIAEGVSSFPHSDDYEHCLKVLSLSYIQLPVHLKPCFLYIGVFPEDHEIRVSELTKLWVAEGFVELTRHKSMEETAEDFLHELIERNVVLVCEWGSSGKVKSCNIHDLFRELCLREAQKEKFFSVMRVHSLDDVPQGMTMNNARRVVINQSMSEDKYGSEVIHALQSASLARTLICNFDQVLPPFAFKLLRVLKMVNEYSHKPKKEEEEEDMNLLGVAFQFVNSRYLAFRTEWKLNSQFPSSMFLLKNLQTLVVKGTWGTTIAPPEIWNMTQLRHIKFDVILLPDPPSGNMDKGDNLVLSNLQTLVDVGNFRFSQEVVKKIPNITKLRITYARYGRYKEWPYYCLDNLGRSLKLRSLTLFFQHYKVSRGLLLKNLSFPISLKKLTLHGCGLFWEDMPLIGSLPNLEVLKLELESFVGPDWNPVEGEFLCLKFLQVAWCKDLVNWNAERTHFPRLECLVLQMLTSLNEIPMDIGHIPTLRVIRLELCSDSAVISAKNILDEQEELGNVGLRVQAQIWQKNELESLTSENFQVQQHTLNLIKNGTECLSSTDGER</sequence>
<keyword evidence="10" id="KW-0067">ATP-binding</keyword>
<reference evidence="15" key="1">
    <citation type="journal article" date="2019" name="Curr. Biol.">
        <title>Genome Sequence of Striga asiatica Provides Insight into the Evolution of Plant Parasitism.</title>
        <authorList>
            <person name="Yoshida S."/>
            <person name="Kim S."/>
            <person name="Wafula E.K."/>
            <person name="Tanskanen J."/>
            <person name="Kim Y.M."/>
            <person name="Honaas L."/>
            <person name="Yang Z."/>
            <person name="Spallek T."/>
            <person name="Conn C.E."/>
            <person name="Ichihashi Y."/>
            <person name="Cheong K."/>
            <person name="Cui S."/>
            <person name="Der J.P."/>
            <person name="Gundlach H."/>
            <person name="Jiao Y."/>
            <person name="Hori C."/>
            <person name="Ishida J.K."/>
            <person name="Kasahara H."/>
            <person name="Kiba T."/>
            <person name="Kim M.S."/>
            <person name="Koo N."/>
            <person name="Laohavisit A."/>
            <person name="Lee Y.H."/>
            <person name="Lumba S."/>
            <person name="McCourt P."/>
            <person name="Mortimer J.C."/>
            <person name="Mutuku J.M."/>
            <person name="Nomura T."/>
            <person name="Sasaki-Sekimoto Y."/>
            <person name="Seto Y."/>
            <person name="Wang Y."/>
            <person name="Wakatake T."/>
            <person name="Sakakibara H."/>
            <person name="Demura T."/>
            <person name="Yamaguchi S."/>
            <person name="Yoneyama K."/>
            <person name="Manabe R.I."/>
            <person name="Nelson D.C."/>
            <person name="Schulman A.H."/>
            <person name="Timko M.P."/>
            <person name="dePamphilis C.W."/>
            <person name="Choi D."/>
            <person name="Shirasu K."/>
        </authorList>
    </citation>
    <scope>NUCLEOTIDE SEQUENCE [LARGE SCALE GENOMIC DNA]</scope>
    <source>
        <strain evidence="15">cv. UVA1</strain>
    </source>
</reference>
<evidence type="ECO:0000313" key="15">
    <source>
        <dbReference type="Proteomes" id="UP000325081"/>
    </source>
</evidence>
<dbReference type="SUPFAM" id="SSF52058">
    <property type="entry name" value="L domain-like"/>
    <property type="match status" value="1"/>
</dbReference>
<dbReference type="Gene3D" id="1.10.10.10">
    <property type="entry name" value="Winged helix-like DNA-binding domain superfamily/Winged helix DNA-binding domain"/>
    <property type="match status" value="1"/>
</dbReference>
<protein>
    <submittedName>
        <fullName evidence="14">Disease resistance protein</fullName>
    </submittedName>
</protein>
<organism evidence="14 15">
    <name type="scientific">Striga asiatica</name>
    <name type="common">Asiatic witchweed</name>
    <name type="synonym">Buchnera asiatica</name>
    <dbReference type="NCBI Taxonomy" id="4170"/>
    <lineage>
        <taxon>Eukaryota</taxon>
        <taxon>Viridiplantae</taxon>
        <taxon>Streptophyta</taxon>
        <taxon>Embryophyta</taxon>
        <taxon>Tracheophyta</taxon>
        <taxon>Spermatophyta</taxon>
        <taxon>Magnoliopsida</taxon>
        <taxon>eudicotyledons</taxon>
        <taxon>Gunneridae</taxon>
        <taxon>Pentapetalae</taxon>
        <taxon>asterids</taxon>
        <taxon>lamiids</taxon>
        <taxon>Lamiales</taxon>
        <taxon>Orobanchaceae</taxon>
        <taxon>Buchnereae</taxon>
        <taxon>Striga</taxon>
    </lineage>
</organism>
<dbReference type="InterPro" id="IPR055414">
    <property type="entry name" value="LRR_R13L4/SHOC2-like"/>
</dbReference>
<feature type="domain" description="NB-ARC" evidence="11">
    <location>
        <begin position="160"/>
        <end position="333"/>
    </location>
</feature>
<dbReference type="PRINTS" id="PR00364">
    <property type="entry name" value="DISEASERSIST"/>
</dbReference>
<evidence type="ECO:0000256" key="3">
    <source>
        <dbReference type="ARBA" id="ARBA00008894"/>
    </source>
</evidence>
<comment type="similarity">
    <text evidence="3">Belongs to the disease resistance NB-LRR family.</text>
</comment>
<proteinExistence type="inferred from homology"/>
<evidence type="ECO:0000256" key="5">
    <source>
        <dbReference type="ARBA" id="ARBA00022614"/>
    </source>
</evidence>
<dbReference type="Gene3D" id="1.10.8.430">
    <property type="entry name" value="Helical domain of apoptotic protease-activating factors"/>
    <property type="match status" value="1"/>
</dbReference>
<dbReference type="InterPro" id="IPR027417">
    <property type="entry name" value="P-loop_NTPase"/>
</dbReference>
<keyword evidence="15" id="KW-1185">Reference proteome</keyword>
<dbReference type="GO" id="GO:0009626">
    <property type="term" value="P:plant-type hypersensitive response"/>
    <property type="evidence" value="ECO:0007669"/>
    <property type="project" value="UniProtKB-KW"/>
</dbReference>
<name>A0A5A7Q9M4_STRAF</name>
<feature type="domain" description="Disease resistance protein winged helix" evidence="12">
    <location>
        <begin position="416"/>
        <end position="486"/>
    </location>
</feature>
<dbReference type="InterPro" id="IPR042197">
    <property type="entry name" value="Apaf_helical"/>
</dbReference>
<evidence type="ECO:0000259" key="13">
    <source>
        <dbReference type="Pfam" id="PF23598"/>
    </source>
</evidence>
<feature type="domain" description="Disease resistance R13L4/SHOC-2-like LRR" evidence="13">
    <location>
        <begin position="550"/>
        <end position="763"/>
    </location>
</feature>
<dbReference type="PANTHER" id="PTHR23155:SF1152">
    <property type="entry name" value="AAA+ ATPASE DOMAIN-CONTAINING PROTEIN"/>
    <property type="match status" value="1"/>
</dbReference>
<keyword evidence="5" id="KW-0433">Leucine-rich repeat</keyword>
<dbReference type="GO" id="GO:0005737">
    <property type="term" value="C:cytoplasm"/>
    <property type="evidence" value="ECO:0007669"/>
    <property type="project" value="UniProtKB-SubCell"/>
</dbReference>
<keyword evidence="8" id="KW-0547">Nucleotide-binding</keyword>
<evidence type="ECO:0000256" key="8">
    <source>
        <dbReference type="ARBA" id="ARBA00022741"/>
    </source>
</evidence>
<dbReference type="SUPFAM" id="SSF52540">
    <property type="entry name" value="P-loop containing nucleoside triphosphate hydrolases"/>
    <property type="match status" value="1"/>
</dbReference>
<keyword evidence="7" id="KW-0677">Repeat</keyword>
<dbReference type="FunFam" id="1.10.10.10:FF:000322">
    <property type="entry name" value="Probable disease resistance protein At1g63360"/>
    <property type="match status" value="1"/>
</dbReference>
<dbReference type="GO" id="GO:0005524">
    <property type="term" value="F:ATP binding"/>
    <property type="evidence" value="ECO:0007669"/>
    <property type="project" value="UniProtKB-KW"/>
</dbReference>
<evidence type="ECO:0000259" key="12">
    <source>
        <dbReference type="Pfam" id="PF23559"/>
    </source>
</evidence>
<dbReference type="InterPro" id="IPR044974">
    <property type="entry name" value="Disease_R_plants"/>
</dbReference>
<accession>A0A5A7Q9M4</accession>
<dbReference type="AlphaFoldDB" id="A0A5A7Q9M4"/>
<dbReference type="InterPro" id="IPR002182">
    <property type="entry name" value="NB-ARC"/>
</dbReference>
<comment type="function">
    <text evidence="1">Confers resistance to late blight (Phytophthora infestans) races carrying the avirulence gene Avr1. Resistance proteins guard the plant against pathogens that contain an appropriate avirulence protein via an indirect interaction with this avirulence protein. That triggers a defense system including the hypersensitive response, which restricts the pathogen growth.</text>
</comment>
<evidence type="ECO:0000256" key="6">
    <source>
        <dbReference type="ARBA" id="ARBA00022667"/>
    </source>
</evidence>
<keyword evidence="9" id="KW-0611">Plant defense</keyword>
<comment type="caution">
    <text evidence="14">The sequence shown here is derived from an EMBL/GenBank/DDBJ whole genome shotgun (WGS) entry which is preliminary data.</text>
</comment>
<evidence type="ECO:0000256" key="7">
    <source>
        <dbReference type="ARBA" id="ARBA00022737"/>
    </source>
</evidence>
<dbReference type="Proteomes" id="UP000325081">
    <property type="component" value="Unassembled WGS sequence"/>
</dbReference>
<dbReference type="GO" id="GO:0051607">
    <property type="term" value="P:defense response to virus"/>
    <property type="evidence" value="ECO:0007669"/>
    <property type="project" value="UniProtKB-ARBA"/>
</dbReference>
<dbReference type="OrthoDB" id="913302at2759"/>
<dbReference type="InterPro" id="IPR058922">
    <property type="entry name" value="WHD_DRP"/>
</dbReference>
<dbReference type="EMBL" id="BKCP01006217">
    <property type="protein sequence ID" value="GER41943.1"/>
    <property type="molecule type" value="Genomic_DNA"/>
</dbReference>
<dbReference type="Gene3D" id="3.40.50.300">
    <property type="entry name" value="P-loop containing nucleotide triphosphate hydrolases"/>
    <property type="match status" value="1"/>
</dbReference>
<evidence type="ECO:0000256" key="1">
    <source>
        <dbReference type="ARBA" id="ARBA00002074"/>
    </source>
</evidence>
<keyword evidence="4" id="KW-0963">Cytoplasm</keyword>
<dbReference type="Pfam" id="PF00931">
    <property type="entry name" value="NB-ARC"/>
    <property type="match status" value="1"/>
</dbReference>
<dbReference type="InterPro" id="IPR036388">
    <property type="entry name" value="WH-like_DNA-bd_sf"/>
</dbReference>
<comment type="subcellular location">
    <subcellularLocation>
        <location evidence="2">Cytoplasm</location>
    </subcellularLocation>
</comment>
<dbReference type="FunFam" id="3.40.50.300:FF:001091">
    <property type="entry name" value="Probable disease resistance protein At1g61300"/>
    <property type="match status" value="1"/>
</dbReference>
<dbReference type="Pfam" id="PF23559">
    <property type="entry name" value="WHD_DRP"/>
    <property type="match status" value="1"/>
</dbReference>
<evidence type="ECO:0000313" key="14">
    <source>
        <dbReference type="EMBL" id="GER41943.1"/>
    </source>
</evidence>
<evidence type="ECO:0000256" key="2">
    <source>
        <dbReference type="ARBA" id="ARBA00004496"/>
    </source>
</evidence>
<keyword evidence="6" id="KW-0381">Hypersensitive response</keyword>
<evidence type="ECO:0000256" key="9">
    <source>
        <dbReference type="ARBA" id="ARBA00022821"/>
    </source>
</evidence>
<dbReference type="PANTHER" id="PTHR23155">
    <property type="entry name" value="DISEASE RESISTANCE PROTEIN RP"/>
    <property type="match status" value="1"/>
</dbReference>
<dbReference type="Gene3D" id="1.20.5.4130">
    <property type="match status" value="1"/>
</dbReference>
<dbReference type="Gene3D" id="3.80.10.10">
    <property type="entry name" value="Ribonuclease Inhibitor"/>
    <property type="match status" value="1"/>
</dbReference>
<dbReference type="GO" id="GO:0043531">
    <property type="term" value="F:ADP binding"/>
    <property type="evidence" value="ECO:0007669"/>
    <property type="project" value="InterPro"/>
</dbReference>
<dbReference type="Pfam" id="PF23598">
    <property type="entry name" value="LRR_14"/>
    <property type="match status" value="1"/>
</dbReference>
<evidence type="ECO:0000259" key="11">
    <source>
        <dbReference type="Pfam" id="PF00931"/>
    </source>
</evidence>
<dbReference type="InterPro" id="IPR032675">
    <property type="entry name" value="LRR_dom_sf"/>
</dbReference>